<accession>A0A4W5M8J8</accession>
<dbReference type="STRING" id="62062.ENSHHUP00000034727"/>
<evidence type="ECO:0000256" key="1">
    <source>
        <dbReference type="ARBA" id="ARBA00004123"/>
    </source>
</evidence>
<comment type="function">
    <text evidence="9">Component of the Mediator complex, a coactivator involved in the regulated transcription of nearly all RNA polymerase II-dependent genes. Mediator functions as a bridge to convey information from gene-specific regulatory proteins to the basal RNA polymerase II transcription machinery. Mediator is recruited to promoters by direct interactions with regulatory proteins and serves as a scaffold for the assembly of a functional preinitiation complex with RNA polymerase II and the general transcription factors.</text>
</comment>
<dbReference type="Proteomes" id="UP000314982">
    <property type="component" value="Unassembled WGS sequence"/>
</dbReference>
<dbReference type="GO" id="GO:0016592">
    <property type="term" value="C:mediator complex"/>
    <property type="evidence" value="ECO:0007669"/>
    <property type="project" value="InterPro"/>
</dbReference>
<organism evidence="11 12">
    <name type="scientific">Hucho hucho</name>
    <name type="common">huchen</name>
    <dbReference type="NCBI Taxonomy" id="62062"/>
    <lineage>
        <taxon>Eukaryota</taxon>
        <taxon>Metazoa</taxon>
        <taxon>Chordata</taxon>
        <taxon>Craniata</taxon>
        <taxon>Vertebrata</taxon>
        <taxon>Euteleostomi</taxon>
        <taxon>Actinopterygii</taxon>
        <taxon>Neopterygii</taxon>
        <taxon>Teleostei</taxon>
        <taxon>Protacanthopterygii</taxon>
        <taxon>Salmoniformes</taxon>
        <taxon>Salmonidae</taxon>
        <taxon>Salmoninae</taxon>
        <taxon>Hucho</taxon>
    </lineage>
</organism>
<evidence type="ECO:0000256" key="6">
    <source>
        <dbReference type="ARBA" id="ARBA00023163"/>
    </source>
</evidence>
<comment type="subcellular location">
    <subcellularLocation>
        <location evidence="1 9">Nucleus</location>
    </subcellularLocation>
</comment>
<dbReference type="GO" id="GO:0003712">
    <property type="term" value="F:transcription coregulator activity"/>
    <property type="evidence" value="ECO:0007669"/>
    <property type="project" value="InterPro"/>
</dbReference>
<dbReference type="GeneTree" id="ENSGT00660000095569"/>
<feature type="domain" description="Mediator complex subunit Med1" evidence="10">
    <location>
        <begin position="48"/>
        <end position="404"/>
    </location>
</feature>
<dbReference type="PANTHER" id="PTHR12881">
    <property type="entry name" value="MEDIATOR OF RNA POLYMERASE II TRANSCRIPTION SUBUNIT 1"/>
    <property type="match status" value="1"/>
</dbReference>
<proteinExistence type="inferred from homology"/>
<reference evidence="11" key="3">
    <citation type="submission" date="2025-09" db="UniProtKB">
        <authorList>
            <consortium name="Ensembl"/>
        </authorList>
    </citation>
    <scope>IDENTIFICATION</scope>
</reference>
<reference evidence="11" key="2">
    <citation type="submission" date="2025-08" db="UniProtKB">
        <authorList>
            <consortium name="Ensembl"/>
        </authorList>
    </citation>
    <scope>IDENTIFICATION</scope>
</reference>
<keyword evidence="4 9" id="KW-0805">Transcription regulation</keyword>
<dbReference type="Ensembl" id="ENSHHUT00000036116.1">
    <property type="protein sequence ID" value="ENSHHUP00000034727.1"/>
    <property type="gene ID" value="ENSHHUG00000021861.1"/>
</dbReference>
<evidence type="ECO:0000313" key="11">
    <source>
        <dbReference type="Ensembl" id="ENSHHUP00000034727.1"/>
    </source>
</evidence>
<protein>
    <recommendedName>
        <fullName evidence="3 9">Mediator of RNA polymerase II transcription subunit 1</fullName>
    </recommendedName>
    <alternativeName>
        <fullName evidence="8 9">Mediator complex subunit 1</fullName>
    </alternativeName>
</protein>
<evidence type="ECO:0000256" key="9">
    <source>
        <dbReference type="RuleBase" id="RU364059"/>
    </source>
</evidence>
<evidence type="ECO:0000256" key="8">
    <source>
        <dbReference type="ARBA" id="ARBA00031254"/>
    </source>
</evidence>
<dbReference type="GO" id="GO:0042974">
    <property type="term" value="F:nuclear retinoic acid receptor binding"/>
    <property type="evidence" value="ECO:0007669"/>
    <property type="project" value="TreeGrafter"/>
</dbReference>
<sequence>MAVVGSKSLISDLHSKYAEKTWNETFKLVRRCMDKSRGDTKPCEPLIRCLKILHEALNVSSLSAMASRLEIIAKQRGMGSHLSPTETTCYLTADMFYLEVLLLPGGGVEDVKLAQHGEAPVSSESLLQLLKSKKFEEFSVKLKGLSSLYNIPGDNETKIKVYTALQFLGKDLQKISHLPRALRECNLQVDMILNGRIGYLTAGSEGIPMTIQYYISPSDILLMSDSERGSVGQMALVTVGPTDSTHKLQMASVIPQPPQLDIQGLPLFSPLCEVLSEMMPACFQLKLQPPLPMLSSFVEKLSQITDVAIADADLQWAPFPQLMMTLLGENGGDKTWAGQDAHFLVPLPGREIHSYVLPGAAWEEATLRGALVSTVPFSHPAHVPALLELLRHQCAINTLLASCITSHRPSPGPVCDLYCEVLPESGSSLSVTFHLSDSDSLSVLLVNVADSRKLTCSLFAVGSEDQSMDEYVSRVLKRCMSIPVTMRALNGRLSKRTCGEPLPACSSTISTADGSPASPPLPMSCEADGSLSSGSGLESIGIPTTPSTAAMFSQDAMGPDATPMEAESAFYLSVATSLSVTEVNTNPTANPYPCASVGVYSHWIHNNNLPEHI</sequence>
<keyword evidence="7 9" id="KW-0539">Nucleus</keyword>
<keyword evidence="6 9" id="KW-0804">Transcription</keyword>
<dbReference type="GO" id="GO:0046966">
    <property type="term" value="F:nuclear thyroid hormone receptor binding"/>
    <property type="evidence" value="ECO:0007669"/>
    <property type="project" value="TreeGrafter"/>
</dbReference>
<name>A0A4W5M8J8_9TELE</name>
<comment type="similarity">
    <text evidence="2 9">Belongs to the Mediator complex subunit 1 family.</text>
</comment>
<dbReference type="InterPro" id="IPR051999">
    <property type="entry name" value="Mediator_complex_subunit_1"/>
</dbReference>
<dbReference type="InterPro" id="IPR019680">
    <property type="entry name" value="Mediator_Med1"/>
</dbReference>
<evidence type="ECO:0000259" key="10">
    <source>
        <dbReference type="Pfam" id="PF10744"/>
    </source>
</evidence>
<dbReference type="AlphaFoldDB" id="A0A4W5M8J8"/>
<keyword evidence="12" id="KW-1185">Reference proteome</keyword>
<dbReference type="GO" id="GO:0097067">
    <property type="term" value="P:cellular response to thyroid hormone stimulus"/>
    <property type="evidence" value="ECO:0007669"/>
    <property type="project" value="TreeGrafter"/>
</dbReference>
<evidence type="ECO:0000256" key="5">
    <source>
        <dbReference type="ARBA" id="ARBA00023159"/>
    </source>
</evidence>
<evidence type="ECO:0000256" key="4">
    <source>
        <dbReference type="ARBA" id="ARBA00023015"/>
    </source>
</evidence>
<dbReference type="GO" id="GO:0045944">
    <property type="term" value="P:positive regulation of transcription by RNA polymerase II"/>
    <property type="evidence" value="ECO:0007669"/>
    <property type="project" value="UniProtKB-ARBA"/>
</dbReference>
<evidence type="ECO:0000313" key="12">
    <source>
        <dbReference type="Proteomes" id="UP000314982"/>
    </source>
</evidence>
<evidence type="ECO:0000256" key="2">
    <source>
        <dbReference type="ARBA" id="ARBA00006210"/>
    </source>
</evidence>
<evidence type="ECO:0000256" key="7">
    <source>
        <dbReference type="ARBA" id="ARBA00023242"/>
    </source>
</evidence>
<reference evidence="12" key="1">
    <citation type="submission" date="2018-06" db="EMBL/GenBank/DDBJ databases">
        <title>Genome assembly of Danube salmon.</title>
        <authorList>
            <person name="Macqueen D.J."/>
            <person name="Gundappa M.K."/>
        </authorList>
    </citation>
    <scope>NUCLEOTIDE SEQUENCE [LARGE SCALE GENOMIC DNA]</scope>
</reference>
<dbReference type="Pfam" id="PF10744">
    <property type="entry name" value="Med1"/>
    <property type="match status" value="1"/>
</dbReference>
<dbReference type="GO" id="GO:0042809">
    <property type="term" value="F:nuclear vitamin D receptor binding"/>
    <property type="evidence" value="ECO:0007669"/>
    <property type="project" value="TreeGrafter"/>
</dbReference>
<evidence type="ECO:0000256" key="3">
    <source>
        <dbReference type="ARBA" id="ARBA00020612"/>
    </source>
</evidence>
<dbReference type="PANTHER" id="PTHR12881:SF4">
    <property type="entry name" value="MEDIATOR OF RNA POLYMERASE II TRANSCRIPTION SUBUNIT 1"/>
    <property type="match status" value="1"/>
</dbReference>
<keyword evidence="5 9" id="KW-0010">Activator</keyword>